<dbReference type="EMBL" id="LNJQ01000001">
    <property type="protein sequence ID" value="KWZ44849.1"/>
    <property type="molecule type" value="Genomic_DNA"/>
</dbReference>
<dbReference type="Proteomes" id="UP000070255">
    <property type="component" value="Unassembled WGS sequence"/>
</dbReference>
<evidence type="ECO:0000313" key="1">
    <source>
        <dbReference type="EMBL" id="KWZ44849.1"/>
    </source>
</evidence>
<accession>A0ABR5TL40</accession>
<dbReference type="RefSeq" id="WP_059641706.1">
    <property type="nucleotide sequence ID" value="NZ_CP013424.1"/>
</dbReference>
<sequence>MLDRFTYRGYDVEIEATERESDALGPRVLVSMSIVRARDGDVLFREAPIRMLPAGVTITPDLAIEYRRDEARRRVDGVISA</sequence>
<organism evidence="1 2">
    <name type="scientific">Burkholderia savannae</name>
    <dbReference type="NCBI Taxonomy" id="1637837"/>
    <lineage>
        <taxon>Bacteria</taxon>
        <taxon>Pseudomonadati</taxon>
        <taxon>Pseudomonadota</taxon>
        <taxon>Betaproteobacteria</taxon>
        <taxon>Burkholderiales</taxon>
        <taxon>Burkholderiaceae</taxon>
        <taxon>Burkholderia</taxon>
        <taxon>pseudomallei group</taxon>
    </lineage>
</organism>
<keyword evidence="2" id="KW-1185">Reference proteome</keyword>
<protein>
    <submittedName>
        <fullName evidence="1">Uncharacterized protein</fullName>
    </submittedName>
</protein>
<proteinExistence type="predicted"/>
<evidence type="ECO:0000313" key="2">
    <source>
        <dbReference type="Proteomes" id="UP000070255"/>
    </source>
</evidence>
<gene>
    <name evidence="1" type="ORF">WS72_11630</name>
</gene>
<name>A0ABR5TL40_9BURK</name>
<reference evidence="1 2" key="1">
    <citation type="submission" date="2015-11" db="EMBL/GenBank/DDBJ databases">
        <authorList>
            <person name="Sahl J."/>
            <person name="Wagner D."/>
            <person name="Keim P."/>
        </authorList>
    </citation>
    <scope>NUCLEOTIDE SEQUENCE [LARGE SCALE GENOMIC DNA]</scope>
    <source>
        <strain evidence="1 2">BDU18</strain>
    </source>
</reference>
<comment type="caution">
    <text evidence="1">The sequence shown here is derived from an EMBL/GenBank/DDBJ whole genome shotgun (WGS) entry which is preliminary data.</text>
</comment>